<evidence type="ECO:0000313" key="24">
    <source>
        <dbReference type="Proteomes" id="UP001597267"/>
    </source>
</evidence>
<proteinExistence type="inferred from homology"/>
<dbReference type="NCBIfam" id="TIGR01525">
    <property type="entry name" value="ATPase-IB_hvy"/>
    <property type="match status" value="1"/>
</dbReference>
<evidence type="ECO:0000256" key="10">
    <source>
        <dbReference type="ARBA" id="ARBA00022796"/>
    </source>
</evidence>
<organism evidence="23 24">
    <name type="scientific">Agrilactobacillus yilanensis</name>
    <dbReference type="NCBI Taxonomy" id="2485997"/>
    <lineage>
        <taxon>Bacteria</taxon>
        <taxon>Bacillati</taxon>
        <taxon>Bacillota</taxon>
        <taxon>Bacilli</taxon>
        <taxon>Lactobacillales</taxon>
        <taxon>Lactobacillaceae</taxon>
        <taxon>Agrilactobacillus</taxon>
    </lineage>
</organism>
<dbReference type="SFLD" id="SFLDG00002">
    <property type="entry name" value="C1.7:_P-type_atpase_like"/>
    <property type="match status" value="1"/>
</dbReference>
<keyword evidence="14 21" id="KW-1133">Transmembrane helix</keyword>
<keyword evidence="11 21" id="KW-0067">ATP-binding</keyword>
<dbReference type="InterPro" id="IPR008250">
    <property type="entry name" value="ATPase_P-typ_transduc_dom_A_sf"/>
</dbReference>
<accession>A0ABW4J985</accession>
<feature type="transmembrane region" description="Helical" evidence="21">
    <location>
        <begin position="270"/>
        <end position="288"/>
    </location>
</feature>
<evidence type="ECO:0000256" key="11">
    <source>
        <dbReference type="ARBA" id="ARBA00022840"/>
    </source>
</evidence>
<keyword evidence="9 21" id="KW-0547">Nucleotide-binding</keyword>
<dbReference type="InterPro" id="IPR006121">
    <property type="entry name" value="HMA_dom"/>
</dbReference>
<evidence type="ECO:0000313" key="23">
    <source>
        <dbReference type="EMBL" id="MFD1672604.1"/>
    </source>
</evidence>
<dbReference type="InterPro" id="IPR017969">
    <property type="entry name" value="Heavy-metal-associated_CS"/>
</dbReference>
<dbReference type="Pfam" id="PF00403">
    <property type="entry name" value="HMA"/>
    <property type="match status" value="2"/>
</dbReference>
<evidence type="ECO:0000256" key="14">
    <source>
        <dbReference type="ARBA" id="ARBA00022989"/>
    </source>
</evidence>
<comment type="catalytic activity">
    <reaction evidence="20">
        <text>Cu(+)(in) + ATP + H2O = Cu(+)(out) + ADP + phosphate + H(+)</text>
        <dbReference type="Rhea" id="RHEA:25792"/>
        <dbReference type="ChEBI" id="CHEBI:15377"/>
        <dbReference type="ChEBI" id="CHEBI:15378"/>
        <dbReference type="ChEBI" id="CHEBI:30616"/>
        <dbReference type="ChEBI" id="CHEBI:43474"/>
        <dbReference type="ChEBI" id="CHEBI:49552"/>
        <dbReference type="ChEBI" id="CHEBI:456216"/>
        <dbReference type="EC" id="7.2.2.8"/>
    </reaction>
</comment>
<name>A0ABW4J985_9LACO</name>
<dbReference type="NCBIfam" id="TIGR01511">
    <property type="entry name" value="ATPase-IB1_Cu"/>
    <property type="match status" value="1"/>
</dbReference>
<comment type="similarity">
    <text evidence="2 21">Belongs to the cation transport ATPase (P-type) (TC 3.A.3) family. Type IB subfamily.</text>
</comment>
<evidence type="ECO:0000256" key="7">
    <source>
        <dbReference type="ARBA" id="ARBA00022723"/>
    </source>
</evidence>
<gene>
    <name evidence="23" type="ORF">ACFQ5M_10870</name>
</gene>
<dbReference type="PANTHER" id="PTHR43520">
    <property type="entry name" value="ATP7, ISOFORM B"/>
    <property type="match status" value="1"/>
</dbReference>
<dbReference type="Proteomes" id="UP001597267">
    <property type="component" value="Unassembled WGS sequence"/>
</dbReference>
<dbReference type="PROSITE" id="PS01047">
    <property type="entry name" value="HMA_1"/>
    <property type="match status" value="1"/>
</dbReference>
<keyword evidence="6 21" id="KW-0812">Transmembrane</keyword>
<dbReference type="SFLD" id="SFLDS00003">
    <property type="entry name" value="Haloacid_Dehalogenase"/>
    <property type="match status" value="1"/>
</dbReference>
<dbReference type="SFLD" id="SFLDF00027">
    <property type="entry name" value="p-type_atpase"/>
    <property type="match status" value="1"/>
</dbReference>
<keyword evidence="21" id="KW-1003">Cell membrane</keyword>
<dbReference type="InterPro" id="IPR001757">
    <property type="entry name" value="P_typ_ATPase"/>
</dbReference>
<evidence type="ECO:0000256" key="3">
    <source>
        <dbReference type="ARBA" id="ARBA00012517"/>
    </source>
</evidence>
<dbReference type="PRINTS" id="PR00943">
    <property type="entry name" value="CUATPASE"/>
</dbReference>
<keyword evidence="10" id="KW-0187">Copper transport</keyword>
<comment type="subcellular location">
    <subcellularLocation>
        <location evidence="21">Cell membrane</location>
    </subcellularLocation>
    <subcellularLocation>
        <location evidence="1">Endomembrane system</location>
        <topology evidence="1">Multi-pass membrane protein</topology>
    </subcellularLocation>
</comment>
<dbReference type="CDD" id="cd02094">
    <property type="entry name" value="P-type_ATPase_Cu-like"/>
    <property type="match status" value="1"/>
</dbReference>
<evidence type="ECO:0000256" key="16">
    <source>
        <dbReference type="ARBA" id="ARBA00023065"/>
    </source>
</evidence>
<dbReference type="SUPFAM" id="SSF81665">
    <property type="entry name" value="Calcium ATPase, transmembrane domain M"/>
    <property type="match status" value="1"/>
</dbReference>
<evidence type="ECO:0000256" key="2">
    <source>
        <dbReference type="ARBA" id="ARBA00006024"/>
    </source>
</evidence>
<keyword evidence="12" id="KW-0460">Magnesium</keyword>
<evidence type="ECO:0000256" key="13">
    <source>
        <dbReference type="ARBA" id="ARBA00022967"/>
    </source>
</evidence>
<keyword evidence="7 21" id="KW-0479">Metal-binding</keyword>
<dbReference type="Gene3D" id="3.40.1110.10">
    <property type="entry name" value="Calcium-transporting ATPase, cytoplasmic domain N"/>
    <property type="match status" value="1"/>
</dbReference>
<feature type="transmembrane region" description="Helical" evidence="21">
    <location>
        <begin position="449"/>
        <end position="471"/>
    </location>
</feature>
<dbReference type="Gene3D" id="2.70.150.10">
    <property type="entry name" value="Calcium-transporting ATPase, cytoplasmic transduction domain A"/>
    <property type="match status" value="1"/>
</dbReference>
<evidence type="ECO:0000256" key="4">
    <source>
        <dbReference type="ARBA" id="ARBA00015102"/>
    </source>
</evidence>
<dbReference type="InterPro" id="IPR044492">
    <property type="entry name" value="P_typ_ATPase_HD_dom"/>
</dbReference>
<dbReference type="PRINTS" id="PR00119">
    <property type="entry name" value="CATATPASE"/>
</dbReference>
<dbReference type="PROSITE" id="PS00154">
    <property type="entry name" value="ATPASE_E1_E2"/>
    <property type="match status" value="1"/>
</dbReference>
<keyword evidence="5" id="KW-0813">Transport</keyword>
<keyword evidence="8" id="KW-0677">Repeat</keyword>
<feature type="transmembrane region" description="Helical" evidence="21">
    <location>
        <begin position="166"/>
        <end position="190"/>
    </location>
</feature>
<dbReference type="PANTHER" id="PTHR43520:SF8">
    <property type="entry name" value="P-TYPE CU(+) TRANSPORTER"/>
    <property type="match status" value="1"/>
</dbReference>
<evidence type="ECO:0000256" key="9">
    <source>
        <dbReference type="ARBA" id="ARBA00022741"/>
    </source>
</evidence>
<evidence type="ECO:0000256" key="12">
    <source>
        <dbReference type="ARBA" id="ARBA00022842"/>
    </source>
</evidence>
<dbReference type="InterPro" id="IPR006122">
    <property type="entry name" value="HMA_Cu_ion-bd"/>
</dbReference>
<keyword evidence="16" id="KW-0406">Ion transport</keyword>
<feature type="transmembrane region" description="Helical" evidence="21">
    <location>
        <begin position="240"/>
        <end position="264"/>
    </location>
</feature>
<dbReference type="InterPro" id="IPR036412">
    <property type="entry name" value="HAD-like_sf"/>
</dbReference>
<evidence type="ECO:0000256" key="6">
    <source>
        <dbReference type="ARBA" id="ARBA00022692"/>
    </source>
</evidence>
<evidence type="ECO:0000256" key="15">
    <source>
        <dbReference type="ARBA" id="ARBA00023008"/>
    </source>
</evidence>
<feature type="transmembrane region" description="Helical" evidence="21">
    <location>
        <begin position="422"/>
        <end position="443"/>
    </location>
</feature>
<protein>
    <recommendedName>
        <fullName evidence="4">Copper-exporting P-type ATPase</fullName>
        <ecNumber evidence="3">7.2.2.8</ecNumber>
    </recommendedName>
    <alternativeName>
        <fullName evidence="18">Copper-exporting P-type ATPase A</fullName>
    </alternativeName>
    <alternativeName>
        <fullName evidence="19">Cu(+)-exporting ATPase</fullName>
    </alternativeName>
</protein>
<evidence type="ECO:0000259" key="22">
    <source>
        <dbReference type="PROSITE" id="PS50846"/>
    </source>
</evidence>
<dbReference type="InterPro" id="IPR018303">
    <property type="entry name" value="ATPase_P-typ_P_site"/>
</dbReference>
<dbReference type="InterPro" id="IPR023214">
    <property type="entry name" value="HAD_sf"/>
</dbReference>
<feature type="transmembrane region" description="Helical" evidence="21">
    <location>
        <begin position="792"/>
        <end position="811"/>
    </location>
</feature>
<dbReference type="InterPro" id="IPR059000">
    <property type="entry name" value="ATPase_P-type_domA"/>
</dbReference>
<dbReference type="PROSITE" id="PS50846">
    <property type="entry name" value="HMA_2"/>
    <property type="match status" value="2"/>
</dbReference>
<dbReference type="SUPFAM" id="SSF55008">
    <property type="entry name" value="HMA, heavy metal-associated domain"/>
    <property type="match status" value="2"/>
</dbReference>
<feature type="domain" description="HMA" evidence="22">
    <location>
        <begin position="72"/>
        <end position="138"/>
    </location>
</feature>
<evidence type="ECO:0000256" key="5">
    <source>
        <dbReference type="ARBA" id="ARBA00022448"/>
    </source>
</evidence>
<keyword evidence="15" id="KW-0186">Copper</keyword>
<feature type="transmembrane region" description="Helical" evidence="21">
    <location>
        <begin position="202"/>
        <end position="219"/>
    </location>
</feature>
<dbReference type="Pfam" id="PF00702">
    <property type="entry name" value="Hydrolase"/>
    <property type="match status" value="1"/>
</dbReference>
<dbReference type="EMBL" id="JBHTOP010000026">
    <property type="protein sequence ID" value="MFD1672604.1"/>
    <property type="molecule type" value="Genomic_DNA"/>
</dbReference>
<evidence type="ECO:0000256" key="19">
    <source>
        <dbReference type="ARBA" id="ARBA00033239"/>
    </source>
</evidence>
<dbReference type="NCBIfam" id="TIGR00003">
    <property type="entry name" value="copper ion binding protein"/>
    <property type="match status" value="2"/>
</dbReference>
<dbReference type="PRINTS" id="PR00942">
    <property type="entry name" value="CUATPASEI"/>
</dbReference>
<keyword evidence="17 21" id="KW-0472">Membrane</keyword>
<evidence type="ECO:0000256" key="1">
    <source>
        <dbReference type="ARBA" id="ARBA00004127"/>
    </source>
</evidence>
<evidence type="ECO:0000256" key="18">
    <source>
        <dbReference type="ARBA" id="ARBA00029719"/>
    </source>
</evidence>
<dbReference type="Pfam" id="PF00122">
    <property type="entry name" value="E1-E2_ATPase"/>
    <property type="match status" value="1"/>
</dbReference>
<dbReference type="RefSeq" id="WP_125711841.1">
    <property type="nucleotide sequence ID" value="NZ_JBHTOP010000026.1"/>
</dbReference>
<reference evidence="24" key="1">
    <citation type="journal article" date="2019" name="Int. J. Syst. Evol. Microbiol.">
        <title>The Global Catalogue of Microorganisms (GCM) 10K type strain sequencing project: providing services to taxonomists for standard genome sequencing and annotation.</title>
        <authorList>
            <consortium name="The Broad Institute Genomics Platform"/>
            <consortium name="The Broad Institute Genome Sequencing Center for Infectious Disease"/>
            <person name="Wu L."/>
            <person name="Ma J."/>
        </authorList>
    </citation>
    <scope>NUCLEOTIDE SEQUENCE [LARGE SCALE GENOMIC DNA]</scope>
    <source>
        <strain evidence="24">CCM 8896</strain>
    </source>
</reference>
<keyword evidence="24" id="KW-1185">Reference proteome</keyword>
<dbReference type="CDD" id="cd00371">
    <property type="entry name" value="HMA"/>
    <property type="match status" value="2"/>
</dbReference>
<feature type="transmembrane region" description="Helical" evidence="21">
    <location>
        <begin position="764"/>
        <end position="786"/>
    </location>
</feature>
<evidence type="ECO:0000256" key="17">
    <source>
        <dbReference type="ARBA" id="ARBA00023136"/>
    </source>
</evidence>
<evidence type="ECO:0000256" key="20">
    <source>
        <dbReference type="ARBA" id="ARBA00049289"/>
    </source>
</evidence>
<evidence type="ECO:0000256" key="8">
    <source>
        <dbReference type="ARBA" id="ARBA00022737"/>
    </source>
</evidence>
<dbReference type="InterPro" id="IPR023299">
    <property type="entry name" value="ATPase_P-typ_cyto_dom_N"/>
</dbReference>
<dbReference type="Gene3D" id="3.40.50.1000">
    <property type="entry name" value="HAD superfamily/HAD-like"/>
    <property type="match status" value="1"/>
</dbReference>
<dbReference type="SUPFAM" id="SSF56784">
    <property type="entry name" value="HAD-like"/>
    <property type="match status" value="1"/>
</dbReference>
<dbReference type="InterPro" id="IPR036163">
    <property type="entry name" value="HMA_dom_sf"/>
</dbReference>
<dbReference type="NCBIfam" id="TIGR01494">
    <property type="entry name" value="ATPase_P-type"/>
    <property type="match status" value="1"/>
</dbReference>
<evidence type="ECO:0000256" key="21">
    <source>
        <dbReference type="RuleBase" id="RU362081"/>
    </source>
</evidence>
<dbReference type="Gene3D" id="3.30.70.100">
    <property type="match status" value="2"/>
</dbReference>
<dbReference type="InterPro" id="IPR023298">
    <property type="entry name" value="ATPase_P-typ_TM_dom_sf"/>
</dbReference>
<dbReference type="SUPFAM" id="SSF81653">
    <property type="entry name" value="Calcium ATPase, transduction domain A"/>
    <property type="match status" value="1"/>
</dbReference>
<dbReference type="InterPro" id="IPR027256">
    <property type="entry name" value="P-typ_ATPase_IB"/>
</dbReference>
<keyword evidence="13" id="KW-1278">Translocase</keyword>
<sequence>MSECRFAIDGMMCASCAQTVEKATNALPGVKKATVNLTAEQMQVDFDPKAAPIEKIELAVKDAGYGAQAMATTLNFDVEGMMCASCQQTVEKAVQNVNGVLEATVNLTAETMQVTYDSFTVDVPQIETAVKDAGYKATAEDMDADGDAVAEQAAERKVNEVRNLKLRFIWSAIFTVPLLYISMGHMLGWWLPAALHPNMHPVVFALTQLLLTLPVLILNRSYYIIGYKTLFKRHPNMDSLVAVGTSAAFIYSLVNTYTIVFAHAAFQDQLYYEAAVTILTLITLGRYFETKSKQKTGSAITALMNLAPKQAWVKENGQFVEKPVKEVQVGDELLIKPGASIPVDGEVVSGASAVNESMLTGESLPVEKNVADAVIGGTLNQTGQLVIKATKVGNQTALAQIVKLVNDAQATKAPIARLADKIAGIFVPTIMVIAVVAALAWLISGQSIAFVTTIFVSVLVIACPCALGLATPTAIMVGTGRGAANGILVKNGVALENASQLEAVVFDKTGTLTEGKPVVTDWYNTSELTDDVVIKLAASLETVSEHPLGAAIVAYGEEKGLDVEMVNDFEVLPGFGLQGQIEGHQVQIGNDKFLKQLDLAAEAQEADRQSLVQQGKTVMYMVVDGKLAAMIAVADQIRKSSVQAVKQLQIMGLDVVMLTGDNRQTAEAIAKQLGITHVISDVLPADKVQVIKDLQAEGKKVGMVGDGINDAPALAQAEIGFAIGNGTDVAIKSADIVLMYQNLLSVAAAIDLSKKTIKNIRENLFWAFAYNILGIPFAMGILYLFGGPLLNPMIAGAAMSFSSVSVVLNALRLRRYRPQFELSASK</sequence>
<dbReference type="EC" id="7.2.2.8" evidence="3"/>
<feature type="domain" description="HMA" evidence="22">
    <location>
        <begin position="2"/>
        <end position="68"/>
    </location>
</feature>
<comment type="caution">
    <text evidence="23">The sequence shown here is derived from an EMBL/GenBank/DDBJ whole genome shotgun (WGS) entry which is preliminary data.</text>
</comment>